<feature type="compositionally biased region" description="Basic and acidic residues" evidence="1">
    <location>
        <begin position="42"/>
        <end position="55"/>
    </location>
</feature>
<evidence type="ECO:0000313" key="2">
    <source>
        <dbReference type="EMBL" id="KAB0765220.1"/>
    </source>
</evidence>
<dbReference type="RefSeq" id="WP_080700917.1">
    <property type="nucleotide sequence ID" value="NZ_JACYEF010000017.1"/>
</dbReference>
<feature type="compositionally biased region" description="Polar residues" evidence="1">
    <location>
        <begin position="1"/>
        <end position="14"/>
    </location>
</feature>
<accession>A0A643IZG0</accession>
<feature type="region of interest" description="Disordered" evidence="1">
    <location>
        <begin position="1"/>
        <end position="55"/>
    </location>
</feature>
<proteinExistence type="predicted"/>
<name>A0A643IZG0_PSEAI</name>
<reference evidence="2" key="1">
    <citation type="submission" date="2019-09" db="EMBL/GenBank/DDBJ databases">
        <title>Whole genome sequence analysis of bacterial isolates in patients.</title>
        <authorList>
            <person name="Jeong K.C."/>
        </authorList>
    </citation>
    <scope>NUCLEOTIDE SEQUENCE</scope>
    <source>
        <strain evidence="2">KCJ3K105</strain>
    </source>
</reference>
<comment type="caution">
    <text evidence="2">The sequence shown here is derived from an EMBL/GenBank/DDBJ whole genome shotgun (WGS) entry which is preliminary data.</text>
</comment>
<gene>
    <name evidence="2" type="ORF">F7O97_11010</name>
</gene>
<protein>
    <submittedName>
        <fullName evidence="2">SIR2 family protein</fullName>
    </submittedName>
</protein>
<dbReference type="AlphaFoldDB" id="A0A643IZG0"/>
<dbReference type="Pfam" id="PF13289">
    <property type="entry name" value="SIR2_2"/>
    <property type="match status" value="1"/>
</dbReference>
<dbReference type="EMBL" id="VZIV01000018">
    <property type="protein sequence ID" value="KAB0765220.1"/>
    <property type="molecule type" value="Genomic_DNA"/>
</dbReference>
<organism evidence="2">
    <name type="scientific">Pseudomonas aeruginosa</name>
    <dbReference type="NCBI Taxonomy" id="287"/>
    <lineage>
        <taxon>Bacteria</taxon>
        <taxon>Pseudomonadati</taxon>
        <taxon>Pseudomonadota</taxon>
        <taxon>Gammaproteobacteria</taxon>
        <taxon>Pseudomonadales</taxon>
        <taxon>Pseudomonadaceae</taxon>
        <taxon>Pseudomonas</taxon>
    </lineage>
</organism>
<feature type="compositionally biased region" description="Basic and acidic residues" evidence="1">
    <location>
        <begin position="20"/>
        <end position="34"/>
    </location>
</feature>
<evidence type="ECO:0000256" key="1">
    <source>
        <dbReference type="SAM" id="MobiDB-lite"/>
    </source>
</evidence>
<sequence length="420" mass="47233">MNTKSKPVSENPTAHQPLRSFREPRATEWHKLDATEQDSLSDDERKQAKSRAEHARERLEQTLLAALKMEHVMILAGSGCSYGVVGSNGSKGPSMTELWNTVVGSEATESAKKVAGRVQYNIENKDIEAFLSQIEGWLSLMGDDTEVSAFLKTAKQKILEKCGGFIEGAPLTAHKSFLHRLSRRRVRDQRLKVFTTNYDLCFERAAAELGCIPIDGFSFSNPRHYDPRFFDYDIIRRTRSGDKQSTYLEGVFQLYKLHGSVNWEKQNNGAIKEVQQPDPERACLIYPASGKYQKSYDQPYLESISQYLAAIREPNTCVLVVGFGFNDDHLSQPLLSSVQSNPHLRVIIVDPSLQDKAENEGKANRFHKALFEASESGEDVWFINATFDQFAELIPDLKSLTPPERLFLAVQGTQKGAGHD</sequence>